<evidence type="ECO:0000313" key="3">
    <source>
        <dbReference type="Proteomes" id="UP001499863"/>
    </source>
</evidence>
<dbReference type="EMBL" id="BAAAKJ010000235">
    <property type="protein sequence ID" value="GAA1401088.1"/>
    <property type="molecule type" value="Genomic_DNA"/>
</dbReference>
<dbReference type="PANTHER" id="PTHR43130:SF2">
    <property type="entry name" value="DJ-1_PFPI DOMAIN-CONTAINING PROTEIN"/>
    <property type="match status" value="1"/>
</dbReference>
<dbReference type="PANTHER" id="PTHR43130">
    <property type="entry name" value="ARAC-FAMILY TRANSCRIPTIONAL REGULATOR"/>
    <property type="match status" value="1"/>
</dbReference>
<dbReference type="Gene3D" id="3.40.50.880">
    <property type="match status" value="1"/>
</dbReference>
<evidence type="ECO:0000313" key="2">
    <source>
        <dbReference type="EMBL" id="GAA1401088.1"/>
    </source>
</evidence>
<sequence length="207" mass="21877">MDIVIPLFDDFEPLDAIGPYQMLGHLPGATVRFVAVGERGAVADGIGGLRLDVPARYAEVEGCDVLLVPGGRGTRRLLADDALLDWLRRVHGTTRFTASVCTGALLLGAAGLLDGLDATTHWAAAGELAAYGAAFTPERVVRRGRIVTAAGVSAGIDMALHLAALLTDETTARAIQLHAEYDPVPPFDSGSWAKASPVVRERIKDLR</sequence>
<protein>
    <submittedName>
        <fullName evidence="2">DJ-1/PfpI family protein</fullName>
    </submittedName>
</protein>
<comment type="caution">
    <text evidence="2">The sequence shown here is derived from an EMBL/GenBank/DDBJ whole genome shotgun (WGS) entry which is preliminary data.</text>
</comment>
<keyword evidence="3" id="KW-1185">Reference proteome</keyword>
<dbReference type="InterPro" id="IPR029062">
    <property type="entry name" value="Class_I_gatase-like"/>
</dbReference>
<dbReference type="SUPFAM" id="SSF52317">
    <property type="entry name" value="Class I glutamine amidotransferase-like"/>
    <property type="match status" value="1"/>
</dbReference>
<dbReference type="InterPro" id="IPR002818">
    <property type="entry name" value="DJ-1/PfpI"/>
</dbReference>
<gene>
    <name evidence="2" type="ORF">GCM10009639_42900</name>
</gene>
<accession>A0ABP4IYF9</accession>
<organism evidence="2 3">
    <name type="scientific">Kitasatospora putterlickiae</name>
    <dbReference type="NCBI Taxonomy" id="221725"/>
    <lineage>
        <taxon>Bacteria</taxon>
        <taxon>Bacillati</taxon>
        <taxon>Actinomycetota</taxon>
        <taxon>Actinomycetes</taxon>
        <taxon>Kitasatosporales</taxon>
        <taxon>Streptomycetaceae</taxon>
        <taxon>Kitasatospora</taxon>
    </lineage>
</organism>
<proteinExistence type="predicted"/>
<dbReference type="RefSeq" id="WP_344338269.1">
    <property type="nucleotide sequence ID" value="NZ_BAAAKJ010000235.1"/>
</dbReference>
<dbReference type="CDD" id="cd03139">
    <property type="entry name" value="GATase1_PfpI_2"/>
    <property type="match status" value="1"/>
</dbReference>
<evidence type="ECO:0000259" key="1">
    <source>
        <dbReference type="Pfam" id="PF01965"/>
    </source>
</evidence>
<name>A0ABP4IYF9_9ACTN</name>
<dbReference type="Proteomes" id="UP001499863">
    <property type="component" value="Unassembled WGS sequence"/>
</dbReference>
<reference evidence="3" key="1">
    <citation type="journal article" date="2019" name="Int. J. Syst. Evol. Microbiol.">
        <title>The Global Catalogue of Microorganisms (GCM) 10K type strain sequencing project: providing services to taxonomists for standard genome sequencing and annotation.</title>
        <authorList>
            <consortium name="The Broad Institute Genomics Platform"/>
            <consortium name="The Broad Institute Genome Sequencing Center for Infectious Disease"/>
            <person name="Wu L."/>
            <person name="Ma J."/>
        </authorList>
    </citation>
    <scope>NUCLEOTIDE SEQUENCE [LARGE SCALE GENOMIC DNA]</scope>
    <source>
        <strain evidence="3">JCM 12393</strain>
    </source>
</reference>
<dbReference type="InterPro" id="IPR052158">
    <property type="entry name" value="INH-QAR"/>
</dbReference>
<dbReference type="Pfam" id="PF01965">
    <property type="entry name" value="DJ-1_PfpI"/>
    <property type="match status" value="1"/>
</dbReference>
<feature type="domain" description="DJ-1/PfpI" evidence="1">
    <location>
        <begin position="3"/>
        <end position="163"/>
    </location>
</feature>